<dbReference type="InterPro" id="IPR006015">
    <property type="entry name" value="Universal_stress_UspA"/>
</dbReference>
<name>A0ABZ3EBZ1_9STAP</name>
<evidence type="ECO:0000313" key="3">
    <source>
        <dbReference type="EMBL" id="XAF70324.1"/>
    </source>
</evidence>
<dbReference type="EMBL" id="CP128355">
    <property type="protein sequence ID" value="XAF70324.1"/>
    <property type="molecule type" value="Genomic_DNA"/>
</dbReference>
<sequence>MYKHILLGVDTTLKNDKALEQISKLVGEGSTVTILNAINEQDAQSSVKSGIHIDELIEKRREGLAKTRDKLKSYGIQYNERIERGNAKELLIKHANSGEYEIVVLSNRKAEEQKKIVLGSVSHKVAKRAKIPVLIVK</sequence>
<protein>
    <submittedName>
        <fullName evidence="3">Universal stress protein</fullName>
    </submittedName>
</protein>
<gene>
    <name evidence="3" type="ORF">QQM35_09645</name>
</gene>
<evidence type="ECO:0000313" key="4">
    <source>
        <dbReference type="Proteomes" id="UP001436297"/>
    </source>
</evidence>
<proteinExistence type="inferred from homology"/>
<dbReference type="PRINTS" id="PR01438">
    <property type="entry name" value="UNVRSLSTRESS"/>
</dbReference>
<comment type="similarity">
    <text evidence="1">Belongs to the universal stress protein A family.</text>
</comment>
<organism evidence="3 4">
    <name type="scientific">Staphylococcus hsinchuensis</name>
    <dbReference type="NCBI Taxonomy" id="3051183"/>
    <lineage>
        <taxon>Bacteria</taxon>
        <taxon>Bacillati</taxon>
        <taxon>Bacillota</taxon>
        <taxon>Bacilli</taxon>
        <taxon>Bacillales</taxon>
        <taxon>Staphylococcaceae</taxon>
        <taxon>Staphylococcus</taxon>
    </lineage>
</organism>
<dbReference type="Pfam" id="PF00582">
    <property type="entry name" value="Usp"/>
    <property type="match status" value="1"/>
</dbReference>
<feature type="domain" description="UspA" evidence="2">
    <location>
        <begin position="1"/>
        <end position="137"/>
    </location>
</feature>
<evidence type="ECO:0000256" key="1">
    <source>
        <dbReference type="ARBA" id="ARBA00008791"/>
    </source>
</evidence>
<dbReference type="InterPro" id="IPR006016">
    <property type="entry name" value="UspA"/>
</dbReference>
<accession>A0ABZ3EBZ1</accession>
<dbReference type="RefSeq" id="WP_251519903.1">
    <property type="nucleotide sequence ID" value="NZ_CP128355.1"/>
</dbReference>
<reference evidence="3 4" key="1">
    <citation type="journal article" date="2024" name="Pathogens">
        <title>Staphylococcus hsinchuensis sp. nov., Isolated from Soymilk.</title>
        <authorList>
            <person name="Wang Y.T."/>
            <person name="Lin Y.C."/>
            <person name="Hsieh Y.H."/>
            <person name="Lin Y.T."/>
            <person name="Hamada M."/>
            <person name="Chen C.C."/>
            <person name="Liou J.S."/>
            <person name="Lee A.Y."/>
            <person name="Zhang W.L."/>
            <person name="Chen Y.T."/>
            <person name="Huang C.H."/>
        </authorList>
    </citation>
    <scope>NUCLEOTIDE SEQUENCE [LARGE SCALE GENOMIC DNA]</scope>
    <source>
        <strain evidence="3 4">H164</strain>
    </source>
</reference>
<dbReference type="Gene3D" id="3.40.50.620">
    <property type="entry name" value="HUPs"/>
    <property type="match status" value="1"/>
</dbReference>
<keyword evidence="4" id="KW-1185">Reference proteome</keyword>
<dbReference type="Proteomes" id="UP001436297">
    <property type="component" value="Chromosome"/>
</dbReference>
<dbReference type="InterPro" id="IPR014729">
    <property type="entry name" value="Rossmann-like_a/b/a_fold"/>
</dbReference>
<dbReference type="PANTHER" id="PTHR46268:SF6">
    <property type="entry name" value="UNIVERSAL STRESS PROTEIN UP12"/>
    <property type="match status" value="1"/>
</dbReference>
<dbReference type="PANTHER" id="PTHR46268">
    <property type="entry name" value="STRESS RESPONSE PROTEIN NHAX"/>
    <property type="match status" value="1"/>
</dbReference>
<dbReference type="SUPFAM" id="SSF52402">
    <property type="entry name" value="Adenine nucleotide alpha hydrolases-like"/>
    <property type="match status" value="1"/>
</dbReference>
<dbReference type="CDD" id="cd00293">
    <property type="entry name" value="USP-like"/>
    <property type="match status" value="1"/>
</dbReference>
<evidence type="ECO:0000259" key="2">
    <source>
        <dbReference type="Pfam" id="PF00582"/>
    </source>
</evidence>